<dbReference type="PANTHER" id="PTHR20958:SF6">
    <property type="entry name" value="GLYCINE N-ACYLTRANSFERASE-LIKE PROTEIN"/>
    <property type="match status" value="1"/>
</dbReference>
<sequence length="401" mass="44619">MTTTKGKTTPEKAKNNQTIPEFITQNKTPNEKLIPALEKLLPSSLPVLRRIQYDCAHPRETAHYVVSANLISGNGEKVDEPWIAAYVDLFAGRETQAWVYSSLEAEVLPADDDDDGEKNISDFSAVSQNRLNIAREQFWNLLQFIHRNLMPAYLSHLSEVDDKLNRREEEGNNVEPKVKVIAKHKAPAILLGSLHTGLMKLLLANDNDSYTSANFKSGLKVHRYDTSPYVKYIFPSKVFQTSDGQSNALPQGYYFGRNGLLPEHVELVKSRTHIPRERKTLLNMPSVVIYYNGSSSFSSATESPPSASPIAWGFLAFDGSLATLHVEPEHRGKGLAIALSKEVMRRGMATGFYGSPEAADLSYAHADVAESNAASRRVMEKLGGRGWRWSITWAVVEVLDS</sequence>
<dbReference type="InterPro" id="IPR053225">
    <property type="entry name" value="Acyl-CoA_N-acyltransferase"/>
</dbReference>
<evidence type="ECO:0000313" key="2">
    <source>
        <dbReference type="EMBL" id="OKL58207.1"/>
    </source>
</evidence>
<comment type="caution">
    <text evidence="2">The sequence shown here is derived from an EMBL/GenBank/DDBJ whole genome shotgun (WGS) entry which is preliminary data.</text>
</comment>
<dbReference type="AlphaFoldDB" id="A0A225AXH9"/>
<feature type="domain" description="GCN5-related N-acetyltransferase Rv2170-like" evidence="1">
    <location>
        <begin position="310"/>
        <end position="386"/>
    </location>
</feature>
<accession>A0A225AXH9</accession>
<keyword evidence="3" id="KW-1185">Reference proteome</keyword>
<dbReference type="GO" id="GO:0016747">
    <property type="term" value="F:acyltransferase activity, transferring groups other than amino-acyl groups"/>
    <property type="evidence" value="ECO:0007669"/>
    <property type="project" value="InterPro"/>
</dbReference>
<dbReference type="GeneID" id="31006528"/>
<organism evidence="2 3">
    <name type="scientific">Talaromyces atroroseus</name>
    <dbReference type="NCBI Taxonomy" id="1441469"/>
    <lineage>
        <taxon>Eukaryota</taxon>
        <taxon>Fungi</taxon>
        <taxon>Dikarya</taxon>
        <taxon>Ascomycota</taxon>
        <taxon>Pezizomycotina</taxon>
        <taxon>Eurotiomycetes</taxon>
        <taxon>Eurotiomycetidae</taxon>
        <taxon>Eurotiales</taxon>
        <taxon>Trichocomaceae</taxon>
        <taxon>Talaromyces</taxon>
        <taxon>Talaromyces sect. Trachyspermi</taxon>
    </lineage>
</organism>
<evidence type="ECO:0000259" key="1">
    <source>
        <dbReference type="Pfam" id="PF08445"/>
    </source>
</evidence>
<dbReference type="EMBL" id="LFMY01000010">
    <property type="protein sequence ID" value="OKL58207.1"/>
    <property type="molecule type" value="Genomic_DNA"/>
</dbReference>
<reference evidence="2 3" key="1">
    <citation type="submission" date="2015-06" db="EMBL/GenBank/DDBJ databases">
        <title>Talaromyces atroroseus IBT 11181 draft genome.</title>
        <authorList>
            <person name="Rasmussen K.B."/>
            <person name="Rasmussen S."/>
            <person name="Petersen B."/>
            <person name="Sicheritz-Ponten T."/>
            <person name="Mortensen U.H."/>
            <person name="Thrane U."/>
        </authorList>
    </citation>
    <scope>NUCLEOTIDE SEQUENCE [LARGE SCALE GENOMIC DNA]</scope>
    <source>
        <strain evidence="2 3">IBT 11181</strain>
    </source>
</reference>
<evidence type="ECO:0000313" key="3">
    <source>
        <dbReference type="Proteomes" id="UP000214365"/>
    </source>
</evidence>
<dbReference type="PANTHER" id="PTHR20958">
    <property type="entry name" value="GLYCINE N-ACYLTRANSFERASE-LIKE PROTEIN"/>
    <property type="match status" value="1"/>
</dbReference>
<dbReference type="InterPro" id="IPR016181">
    <property type="entry name" value="Acyl_CoA_acyltransferase"/>
</dbReference>
<gene>
    <name evidence="2" type="ORF">UA08_06773</name>
</gene>
<dbReference type="Pfam" id="PF08445">
    <property type="entry name" value="FR47"/>
    <property type="match status" value="1"/>
</dbReference>
<name>A0A225AXH9_TALAT</name>
<dbReference type="OrthoDB" id="61870at2759"/>
<dbReference type="InterPro" id="IPR013653">
    <property type="entry name" value="GCN5-like_dom"/>
</dbReference>
<dbReference type="Gene3D" id="3.40.630.30">
    <property type="match status" value="1"/>
</dbReference>
<dbReference type="RefSeq" id="XP_020118328.1">
    <property type="nucleotide sequence ID" value="XM_020269087.1"/>
</dbReference>
<protein>
    <recommendedName>
        <fullName evidence="1">GCN5-related N-acetyltransferase Rv2170-like domain-containing protein</fullName>
    </recommendedName>
</protein>
<dbReference type="SUPFAM" id="SSF55729">
    <property type="entry name" value="Acyl-CoA N-acyltransferases (Nat)"/>
    <property type="match status" value="1"/>
</dbReference>
<proteinExistence type="predicted"/>
<dbReference type="Proteomes" id="UP000214365">
    <property type="component" value="Unassembled WGS sequence"/>
</dbReference>